<dbReference type="RefSeq" id="WP_054601115.1">
    <property type="nucleotide sequence ID" value="NZ_CP011269.1"/>
</dbReference>
<evidence type="ECO:0000313" key="2">
    <source>
        <dbReference type="EMBL" id="ALI24665.1"/>
    </source>
</evidence>
<dbReference type="Gene3D" id="3.10.450.50">
    <property type="match status" value="1"/>
</dbReference>
<dbReference type="AlphaFoldDB" id="A0A0N9XBU9"/>
<feature type="domain" description="SnoaL-like" evidence="1">
    <location>
        <begin position="14"/>
        <end position="113"/>
    </location>
</feature>
<protein>
    <submittedName>
        <fullName evidence="2">Steroid delta-isomerase</fullName>
        <ecNumber evidence="2">5.3.3.1</ecNumber>
    </submittedName>
</protein>
<organism evidence="2 3">
    <name type="scientific">Mycolicibacterium fortuitum</name>
    <name type="common">Mycobacterium fortuitum</name>
    <dbReference type="NCBI Taxonomy" id="1766"/>
    <lineage>
        <taxon>Bacteria</taxon>
        <taxon>Bacillati</taxon>
        <taxon>Actinomycetota</taxon>
        <taxon>Actinomycetes</taxon>
        <taxon>Mycobacteriales</taxon>
        <taxon>Mycobacteriaceae</taxon>
        <taxon>Mycolicibacterium</taxon>
    </lineage>
</organism>
<dbReference type="InterPro" id="IPR037401">
    <property type="entry name" value="SnoaL-like"/>
</dbReference>
<evidence type="ECO:0000259" key="1">
    <source>
        <dbReference type="Pfam" id="PF12680"/>
    </source>
</evidence>
<reference evidence="2 3" key="1">
    <citation type="journal article" date="2015" name="MBio">
        <title>Enzymatic Degradation of Phenazines Can Generate Energy and Protect Sensitive Organisms from Toxicity.</title>
        <authorList>
            <person name="Costa K.C."/>
            <person name="Bergkessel M."/>
            <person name="Saunders S."/>
            <person name="Korlach J."/>
            <person name="Newman D.K."/>
        </authorList>
    </citation>
    <scope>NUCLEOTIDE SEQUENCE [LARGE SCALE GENOMIC DNA]</scope>
    <source>
        <strain evidence="2 3">CT6</strain>
    </source>
</reference>
<dbReference type="InterPro" id="IPR032710">
    <property type="entry name" value="NTF2-like_dom_sf"/>
</dbReference>
<evidence type="ECO:0000313" key="3">
    <source>
        <dbReference type="Proteomes" id="UP000057134"/>
    </source>
</evidence>
<dbReference type="STRING" id="1766.XA26_08050"/>
<dbReference type="KEGG" id="mft:XA26_08050"/>
<keyword evidence="2" id="KW-0413">Isomerase</keyword>
<accession>A0A0N9XBU9</accession>
<proteinExistence type="predicted"/>
<dbReference type="Pfam" id="PF12680">
    <property type="entry name" value="SnoaL_2"/>
    <property type="match status" value="1"/>
</dbReference>
<sequence>MMPSTKDDQIADTIRRYVSLLATGSTDDLLELFAEDATVEDPVGSDVRAGRNEIREFFSTLQQLERETELVLLRVVGNEAAFSFTITFKVGDTPMRLQPIDTMTFDGHGKITSVRSYFAPTDLAEV</sequence>
<dbReference type="PATRIC" id="fig|1766.6.peg.796"/>
<name>A0A0N9XBU9_MYCFO</name>
<dbReference type="GO" id="GO:0004769">
    <property type="term" value="F:steroid Delta-isomerase activity"/>
    <property type="evidence" value="ECO:0007669"/>
    <property type="project" value="UniProtKB-EC"/>
</dbReference>
<dbReference type="EMBL" id="CP011269">
    <property type="protein sequence ID" value="ALI24665.1"/>
    <property type="molecule type" value="Genomic_DNA"/>
</dbReference>
<dbReference type="SUPFAM" id="SSF54427">
    <property type="entry name" value="NTF2-like"/>
    <property type="match status" value="1"/>
</dbReference>
<gene>
    <name evidence="2" type="ORF">XA26_08050</name>
</gene>
<keyword evidence="3" id="KW-1185">Reference proteome</keyword>
<dbReference type="Proteomes" id="UP000057134">
    <property type="component" value="Chromosome"/>
</dbReference>
<dbReference type="EC" id="5.3.3.1" evidence="2"/>